<organism evidence="3 4">
    <name type="scientific">Magnaporthiopsis poae (strain ATCC 64411 / 73-15)</name>
    <name type="common">Kentucky bluegrass fungus</name>
    <name type="synonym">Magnaporthe poae</name>
    <dbReference type="NCBI Taxonomy" id="644358"/>
    <lineage>
        <taxon>Eukaryota</taxon>
        <taxon>Fungi</taxon>
        <taxon>Dikarya</taxon>
        <taxon>Ascomycota</taxon>
        <taxon>Pezizomycotina</taxon>
        <taxon>Sordariomycetes</taxon>
        <taxon>Sordariomycetidae</taxon>
        <taxon>Magnaporthales</taxon>
        <taxon>Magnaporthaceae</taxon>
        <taxon>Magnaporthiopsis</taxon>
    </lineage>
</organism>
<evidence type="ECO:0000256" key="1">
    <source>
        <dbReference type="SAM" id="MobiDB-lite"/>
    </source>
</evidence>
<dbReference type="eggNOG" id="ENOG502RN3T">
    <property type="taxonomic scope" value="Eukaryota"/>
</dbReference>
<accession>A0A0C4E0B5</accession>
<dbReference type="OrthoDB" id="10675909at2759"/>
<feature type="region of interest" description="Disordered" evidence="1">
    <location>
        <begin position="1"/>
        <end position="118"/>
    </location>
</feature>
<feature type="region of interest" description="Disordered" evidence="1">
    <location>
        <begin position="218"/>
        <end position="245"/>
    </location>
</feature>
<keyword evidence="4" id="KW-1185">Reference proteome</keyword>
<reference evidence="4" key="1">
    <citation type="submission" date="2010-05" db="EMBL/GenBank/DDBJ databases">
        <title>The genome sequence of Magnaporthe poae strain ATCC 64411.</title>
        <authorList>
            <person name="Ma L.-J."/>
            <person name="Dead R."/>
            <person name="Young S."/>
            <person name="Zeng Q."/>
            <person name="Koehrsen M."/>
            <person name="Alvarado L."/>
            <person name="Berlin A."/>
            <person name="Chapman S.B."/>
            <person name="Chen Z."/>
            <person name="Freedman E."/>
            <person name="Gellesch M."/>
            <person name="Goldberg J."/>
            <person name="Griggs A."/>
            <person name="Gujja S."/>
            <person name="Heilman E.R."/>
            <person name="Heiman D."/>
            <person name="Hepburn T."/>
            <person name="Howarth C."/>
            <person name="Jen D."/>
            <person name="Larson L."/>
            <person name="Mehta T."/>
            <person name="Neiman D."/>
            <person name="Pearson M."/>
            <person name="Roberts A."/>
            <person name="Saif S."/>
            <person name="Shea T."/>
            <person name="Shenoy N."/>
            <person name="Sisk P."/>
            <person name="Stolte C."/>
            <person name="Sykes S."/>
            <person name="Walk T."/>
            <person name="White J."/>
            <person name="Yandava C."/>
            <person name="Haas B."/>
            <person name="Nusbaum C."/>
            <person name="Birren B."/>
        </authorList>
    </citation>
    <scope>NUCLEOTIDE SEQUENCE [LARGE SCALE GENOMIC DNA]</scope>
    <source>
        <strain evidence="4">ATCC 64411 / 73-15</strain>
    </source>
</reference>
<dbReference type="VEuPathDB" id="FungiDB:MAPG_05785"/>
<dbReference type="Proteomes" id="UP000011715">
    <property type="component" value="Unassembled WGS sequence"/>
</dbReference>
<reference evidence="2" key="2">
    <citation type="submission" date="2010-05" db="EMBL/GenBank/DDBJ databases">
        <title>The Genome Sequence of Magnaporthe poae strain ATCC 64411.</title>
        <authorList>
            <consortium name="The Broad Institute Genome Sequencing Platform"/>
            <consortium name="Broad Institute Genome Sequencing Center for Infectious Disease"/>
            <person name="Ma L.-J."/>
            <person name="Dead R."/>
            <person name="Young S."/>
            <person name="Zeng Q."/>
            <person name="Koehrsen M."/>
            <person name="Alvarado L."/>
            <person name="Berlin A."/>
            <person name="Chapman S.B."/>
            <person name="Chen Z."/>
            <person name="Freedman E."/>
            <person name="Gellesch M."/>
            <person name="Goldberg J."/>
            <person name="Griggs A."/>
            <person name="Gujja S."/>
            <person name="Heilman E.R."/>
            <person name="Heiman D."/>
            <person name="Hepburn T."/>
            <person name="Howarth C."/>
            <person name="Jen D."/>
            <person name="Larson L."/>
            <person name="Mehta T."/>
            <person name="Neiman D."/>
            <person name="Pearson M."/>
            <person name="Roberts A."/>
            <person name="Saif S."/>
            <person name="Shea T."/>
            <person name="Shenoy N."/>
            <person name="Sisk P."/>
            <person name="Stolte C."/>
            <person name="Sykes S."/>
            <person name="Walk T."/>
            <person name="White J."/>
            <person name="Yandava C."/>
            <person name="Haas B."/>
            <person name="Nusbaum C."/>
            <person name="Birren B."/>
        </authorList>
    </citation>
    <scope>NUCLEOTIDE SEQUENCE</scope>
    <source>
        <strain evidence="2">ATCC 64411</strain>
    </source>
</reference>
<feature type="region of interest" description="Disordered" evidence="1">
    <location>
        <begin position="155"/>
        <end position="188"/>
    </location>
</feature>
<dbReference type="EMBL" id="GL876969">
    <property type="protein sequence ID" value="KLU86775.1"/>
    <property type="molecule type" value="Genomic_DNA"/>
</dbReference>
<evidence type="ECO:0000313" key="4">
    <source>
        <dbReference type="Proteomes" id="UP000011715"/>
    </source>
</evidence>
<name>A0A0C4E0B5_MAGP6</name>
<evidence type="ECO:0000313" key="3">
    <source>
        <dbReference type="EnsemblFungi" id="MAPG_05785T0"/>
    </source>
</evidence>
<feature type="compositionally biased region" description="Basic residues" evidence="1">
    <location>
        <begin position="1"/>
        <end position="10"/>
    </location>
</feature>
<feature type="region of interest" description="Disordered" evidence="1">
    <location>
        <begin position="357"/>
        <end position="378"/>
    </location>
</feature>
<proteinExistence type="predicted"/>
<dbReference type="EnsemblFungi" id="MAPG_05785T0">
    <property type="protein sequence ID" value="MAPG_05785T0"/>
    <property type="gene ID" value="MAPG_05785"/>
</dbReference>
<feature type="compositionally biased region" description="Low complexity" evidence="1">
    <location>
        <begin position="16"/>
        <end position="89"/>
    </location>
</feature>
<gene>
    <name evidence="2" type="ORF">MAPG_05785</name>
</gene>
<reference evidence="2" key="3">
    <citation type="submission" date="2011-03" db="EMBL/GenBank/DDBJ databases">
        <title>Annotation of Magnaporthe poae ATCC 64411.</title>
        <authorList>
            <person name="Ma L.-J."/>
            <person name="Dead R."/>
            <person name="Young S.K."/>
            <person name="Zeng Q."/>
            <person name="Gargeya S."/>
            <person name="Fitzgerald M."/>
            <person name="Haas B."/>
            <person name="Abouelleil A."/>
            <person name="Alvarado L."/>
            <person name="Arachchi H.M."/>
            <person name="Berlin A."/>
            <person name="Brown A."/>
            <person name="Chapman S.B."/>
            <person name="Chen Z."/>
            <person name="Dunbar C."/>
            <person name="Freedman E."/>
            <person name="Gearin G."/>
            <person name="Gellesch M."/>
            <person name="Goldberg J."/>
            <person name="Griggs A."/>
            <person name="Gujja S."/>
            <person name="Heiman D."/>
            <person name="Howarth C."/>
            <person name="Larson L."/>
            <person name="Lui A."/>
            <person name="MacDonald P.J.P."/>
            <person name="Mehta T."/>
            <person name="Montmayeur A."/>
            <person name="Murphy C."/>
            <person name="Neiman D."/>
            <person name="Pearson M."/>
            <person name="Priest M."/>
            <person name="Roberts A."/>
            <person name="Saif S."/>
            <person name="Shea T."/>
            <person name="Shenoy N."/>
            <person name="Sisk P."/>
            <person name="Stolte C."/>
            <person name="Sykes S."/>
            <person name="Yandava C."/>
            <person name="Wortman J."/>
            <person name="Nusbaum C."/>
            <person name="Birren B."/>
        </authorList>
    </citation>
    <scope>NUCLEOTIDE SEQUENCE</scope>
    <source>
        <strain evidence="2">ATCC 64411</strain>
    </source>
</reference>
<protein>
    <submittedName>
        <fullName evidence="2 3">Uncharacterized protein</fullName>
    </submittedName>
</protein>
<dbReference type="OMA" id="NCHRVHA"/>
<evidence type="ECO:0000313" key="2">
    <source>
        <dbReference type="EMBL" id="KLU86775.1"/>
    </source>
</evidence>
<dbReference type="AlphaFoldDB" id="A0A0C4E0B5"/>
<reference evidence="3" key="4">
    <citation type="journal article" date="2015" name="G3 (Bethesda)">
        <title>Genome sequences of three phytopathogenic species of the Magnaporthaceae family of fungi.</title>
        <authorList>
            <person name="Okagaki L.H."/>
            <person name="Nunes C.C."/>
            <person name="Sailsbery J."/>
            <person name="Clay B."/>
            <person name="Brown D."/>
            <person name="John T."/>
            <person name="Oh Y."/>
            <person name="Young N."/>
            <person name="Fitzgerald M."/>
            <person name="Haas B.J."/>
            <person name="Zeng Q."/>
            <person name="Young S."/>
            <person name="Adiconis X."/>
            <person name="Fan L."/>
            <person name="Levin J.Z."/>
            <person name="Mitchell T.K."/>
            <person name="Okubara P.A."/>
            <person name="Farman M.L."/>
            <person name="Kohn L.M."/>
            <person name="Birren B."/>
            <person name="Ma L.-J."/>
            <person name="Dean R.A."/>
        </authorList>
    </citation>
    <scope>NUCLEOTIDE SEQUENCE</scope>
    <source>
        <strain evidence="3">ATCC 64411 / 73-15</strain>
    </source>
</reference>
<sequence>MSRHRGHKGHGAGPHNQNGNGNNRNNNNNNNNNNGNGNGNHRNGNRNNGNGNRNNGNNNNNNNNGGYNNGNGNRNNNNNHRNRNNNNRNGNGGNGGPGGNNGNGGQNRNPGFGHPLSQIFGGYFQQRQNQGNNNGQHQQGAQMCRYNPCTRGNCQRAHAPGQQTNFQGGGGGPVQNRQQRQQGGNGGDASLLAKLTLCRNNPCTQGNCHRVHAPGQRATVQGGGHPGGQNNHQQNMFPSGGWQQRPGGGASALLKMFQQLQQQQQQQQPFFVDGDGDVIMCECGGHPDDASFCCRDQYELLCASDWSLERSGKALAEFSAALYNEMGLGQDTWLGPGYGMRPEDLMRMLGELFASAGGGGGPRRKGRRGGGAQAGPFANPGYMQDMIL</sequence>
<feature type="compositionally biased region" description="Gly residues" evidence="1">
    <location>
        <begin position="90"/>
        <end position="105"/>
    </location>
</feature>
<reference evidence="3" key="5">
    <citation type="submission" date="2015-06" db="UniProtKB">
        <authorList>
            <consortium name="EnsemblFungi"/>
        </authorList>
    </citation>
    <scope>IDENTIFICATION</scope>
    <source>
        <strain evidence="3">ATCC 64411</strain>
    </source>
</reference>
<dbReference type="EMBL" id="ADBL01001382">
    <property type="status" value="NOT_ANNOTATED_CDS"/>
    <property type="molecule type" value="Genomic_DNA"/>
</dbReference>